<dbReference type="HAMAP" id="MF_00127">
    <property type="entry name" value="His_tRNA_synth"/>
    <property type="match status" value="1"/>
</dbReference>
<dbReference type="GO" id="GO:0005524">
    <property type="term" value="F:ATP binding"/>
    <property type="evidence" value="ECO:0007669"/>
    <property type="project" value="UniProtKB-UniRule"/>
</dbReference>
<dbReference type="GO" id="GO:0005737">
    <property type="term" value="C:cytoplasm"/>
    <property type="evidence" value="ECO:0007669"/>
    <property type="project" value="UniProtKB-SubCell"/>
</dbReference>
<dbReference type="Pfam" id="PF13393">
    <property type="entry name" value="tRNA-synt_His"/>
    <property type="match status" value="1"/>
</dbReference>
<evidence type="ECO:0000313" key="13">
    <source>
        <dbReference type="EMBL" id="KDN18330.1"/>
    </source>
</evidence>
<dbReference type="InterPro" id="IPR015807">
    <property type="entry name" value="His-tRNA-ligase"/>
</dbReference>
<feature type="binding site" evidence="11">
    <location>
        <position position="131"/>
    </location>
    <ligand>
        <name>L-histidine</name>
        <dbReference type="ChEBI" id="CHEBI:57595"/>
    </ligand>
</feature>
<comment type="subunit">
    <text evidence="2 10">Homodimer.</text>
</comment>
<evidence type="ECO:0000256" key="7">
    <source>
        <dbReference type="ARBA" id="ARBA00022917"/>
    </source>
</evidence>
<dbReference type="GO" id="GO:0006427">
    <property type="term" value="P:histidyl-tRNA aminoacylation"/>
    <property type="evidence" value="ECO:0007669"/>
    <property type="project" value="UniProtKB-UniRule"/>
</dbReference>
<reference evidence="13 14" key="1">
    <citation type="submission" date="2014-05" db="EMBL/GenBank/DDBJ databases">
        <title>Draft genome sequence of Amycolatopsis rifamycinica DSM 46095.</title>
        <authorList>
            <person name="Lal R."/>
            <person name="Saxena A."/>
            <person name="Kumari R."/>
            <person name="Mukherjee U."/>
            <person name="Singh P."/>
            <person name="Sangwan N."/>
            <person name="Mahato N.K."/>
        </authorList>
    </citation>
    <scope>NUCLEOTIDE SEQUENCE [LARGE SCALE GENOMIC DNA]</scope>
    <source>
        <strain evidence="13 14">DSM 46095</strain>
    </source>
</reference>
<dbReference type="InterPro" id="IPR033656">
    <property type="entry name" value="HisRS_anticodon"/>
</dbReference>
<comment type="subcellular location">
    <subcellularLocation>
        <location evidence="10">Cytoplasm</location>
    </subcellularLocation>
</comment>
<organism evidence="13 14">
    <name type="scientific">Amycolatopsis rifamycinica</name>
    <dbReference type="NCBI Taxonomy" id="287986"/>
    <lineage>
        <taxon>Bacteria</taxon>
        <taxon>Bacillati</taxon>
        <taxon>Actinomycetota</taxon>
        <taxon>Actinomycetes</taxon>
        <taxon>Pseudonocardiales</taxon>
        <taxon>Pseudonocardiaceae</taxon>
        <taxon>Amycolatopsis</taxon>
    </lineage>
</organism>
<dbReference type="InterPro" id="IPR036621">
    <property type="entry name" value="Anticodon-bd_dom_sf"/>
</dbReference>
<sequence length="429" mass="47097">MPEYLPTAPYKGTRDFLPAEMSVRTQVFGHLYDVLERRGFLRYDGPILESAEIYERKSGQEIADKQLYTLTDKGGRRLALRPEMTPSVARMIAGSAKSLSFPVRWYSHPNCHRYEAPQRGRVREHWQINADIFGSDSANCEIEIFELVHDMMAALGATPDMFVLRVNDRNLLTSALTDVAGVSADHLAQVFALVDRWEKYPREKLAESAGEIGLSDKQFEKLAETLDAGEALLDELPAEVREQSNLVKVLNSSASSLVKYEPIIVRGLAYYTSTVFEVFDTSPENRRALFGGGRYSDLASMFTPQQIPGIGFGMGDVTLIDFLDTHGLTPAPRSEVDVMVIPVTEDLSDAARSVAASLRAAGLRTSTPIEHRKLGKELTRADKAGAVAVVIVGQEDWAAGNVTVRSLATREQNPVAAADAPAAVRALLA</sequence>
<evidence type="ECO:0000256" key="1">
    <source>
        <dbReference type="ARBA" id="ARBA00008226"/>
    </source>
</evidence>
<feature type="binding site" evidence="11">
    <location>
        <position position="113"/>
    </location>
    <ligand>
        <name>L-histidine</name>
        <dbReference type="ChEBI" id="CHEBI:57595"/>
    </ligand>
</feature>
<feature type="domain" description="Aminoacyl-transfer RNA synthetases class-II family profile" evidence="12">
    <location>
        <begin position="12"/>
        <end position="330"/>
    </location>
</feature>
<protein>
    <recommendedName>
        <fullName evidence="10">Histidine--tRNA ligase</fullName>
        <ecNumber evidence="10">6.1.1.21</ecNumber>
    </recommendedName>
    <alternativeName>
        <fullName evidence="10">Histidyl-tRNA synthetase</fullName>
        <shortName evidence="10">HisRS</shortName>
    </alternativeName>
</protein>
<dbReference type="InterPro" id="IPR006195">
    <property type="entry name" value="aa-tRNA-synth_II"/>
</dbReference>
<dbReference type="RefSeq" id="WP_043786448.1">
    <property type="nucleotide sequence ID" value="NZ_JMQI01000064.1"/>
</dbReference>
<feature type="binding site" evidence="11">
    <location>
        <position position="127"/>
    </location>
    <ligand>
        <name>L-histidine</name>
        <dbReference type="ChEBI" id="CHEBI:57595"/>
    </ligand>
</feature>
<dbReference type="PANTHER" id="PTHR43707">
    <property type="entry name" value="HISTIDYL-TRNA SYNTHETASE"/>
    <property type="match status" value="1"/>
</dbReference>
<dbReference type="InterPro" id="IPR045864">
    <property type="entry name" value="aa-tRNA-synth_II/BPL/LPL"/>
</dbReference>
<evidence type="ECO:0000256" key="3">
    <source>
        <dbReference type="ARBA" id="ARBA00022490"/>
    </source>
</evidence>
<dbReference type="STRING" id="287986.DV20_31310"/>
<comment type="caution">
    <text evidence="13">The sequence shown here is derived from an EMBL/GenBank/DDBJ whole genome shotgun (WGS) entry which is preliminary data.</text>
</comment>
<dbReference type="PROSITE" id="PS50862">
    <property type="entry name" value="AA_TRNA_LIGASE_II"/>
    <property type="match status" value="1"/>
</dbReference>
<keyword evidence="6 10" id="KW-0067">ATP-binding</keyword>
<keyword evidence="5 10" id="KW-0547">Nucleotide-binding</keyword>
<keyword evidence="8 10" id="KW-0030">Aminoacyl-tRNA synthetase</keyword>
<dbReference type="NCBIfam" id="TIGR00442">
    <property type="entry name" value="hisS"/>
    <property type="match status" value="1"/>
</dbReference>
<evidence type="ECO:0000313" key="14">
    <source>
        <dbReference type="Proteomes" id="UP000027345"/>
    </source>
</evidence>
<comment type="similarity">
    <text evidence="1 10">Belongs to the class-II aminoacyl-tRNA synthetase family.</text>
</comment>
<dbReference type="SUPFAM" id="SSF55681">
    <property type="entry name" value="Class II aaRS and biotin synthetases"/>
    <property type="match status" value="1"/>
</dbReference>
<dbReference type="SUPFAM" id="SSF52954">
    <property type="entry name" value="Class II aaRS ABD-related"/>
    <property type="match status" value="1"/>
</dbReference>
<gene>
    <name evidence="10" type="primary">hisS</name>
    <name evidence="13" type="ORF">DV20_31310</name>
</gene>
<dbReference type="Proteomes" id="UP000027345">
    <property type="component" value="Unassembled WGS sequence"/>
</dbReference>
<evidence type="ECO:0000259" key="12">
    <source>
        <dbReference type="PROSITE" id="PS50862"/>
    </source>
</evidence>
<keyword evidence="14" id="KW-1185">Reference proteome</keyword>
<dbReference type="InterPro" id="IPR041715">
    <property type="entry name" value="HisRS-like_core"/>
</dbReference>
<dbReference type="PIRSF" id="PIRSF001549">
    <property type="entry name" value="His-tRNA_synth"/>
    <property type="match status" value="1"/>
</dbReference>
<evidence type="ECO:0000256" key="6">
    <source>
        <dbReference type="ARBA" id="ARBA00022840"/>
    </source>
</evidence>
<evidence type="ECO:0000256" key="8">
    <source>
        <dbReference type="ARBA" id="ARBA00023146"/>
    </source>
</evidence>
<dbReference type="OrthoDB" id="9800814at2"/>
<comment type="catalytic activity">
    <reaction evidence="9 10">
        <text>tRNA(His) + L-histidine + ATP = L-histidyl-tRNA(His) + AMP + diphosphate + H(+)</text>
        <dbReference type="Rhea" id="RHEA:17313"/>
        <dbReference type="Rhea" id="RHEA-COMP:9665"/>
        <dbReference type="Rhea" id="RHEA-COMP:9689"/>
        <dbReference type="ChEBI" id="CHEBI:15378"/>
        <dbReference type="ChEBI" id="CHEBI:30616"/>
        <dbReference type="ChEBI" id="CHEBI:33019"/>
        <dbReference type="ChEBI" id="CHEBI:57595"/>
        <dbReference type="ChEBI" id="CHEBI:78442"/>
        <dbReference type="ChEBI" id="CHEBI:78527"/>
        <dbReference type="ChEBI" id="CHEBI:456215"/>
        <dbReference type="EC" id="6.1.1.21"/>
    </reaction>
</comment>
<evidence type="ECO:0000256" key="9">
    <source>
        <dbReference type="ARBA" id="ARBA00047639"/>
    </source>
</evidence>
<name>A0A066TTZ8_9PSEU</name>
<keyword evidence="4 10" id="KW-0436">Ligase</keyword>
<dbReference type="PANTHER" id="PTHR43707:SF1">
    <property type="entry name" value="HISTIDINE--TRNA LIGASE, MITOCHONDRIAL-RELATED"/>
    <property type="match status" value="1"/>
</dbReference>
<keyword evidence="7 10" id="KW-0648">Protein biosynthesis</keyword>
<feature type="binding site" evidence="11">
    <location>
        <position position="266"/>
    </location>
    <ligand>
        <name>L-histidine</name>
        <dbReference type="ChEBI" id="CHEBI:57595"/>
    </ligand>
</feature>
<evidence type="ECO:0000256" key="4">
    <source>
        <dbReference type="ARBA" id="ARBA00022598"/>
    </source>
</evidence>
<proteinExistence type="inferred from homology"/>
<dbReference type="GO" id="GO:0004821">
    <property type="term" value="F:histidine-tRNA ligase activity"/>
    <property type="evidence" value="ECO:0007669"/>
    <property type="project" value="UniProtKB-UniRule"/>
</dbReference>
<dbReference type="Pfam" id="PF03129">
    <property type="entry name" value="HGTP_anticodon"/>
    <property type="match status" value="1"/>
</dbReference>
<feature type="binding site" evidence="11">
    <location>
        <begin position="270"/>
        <end position="271"/>
    </location>
    <ligand>
        <name>L-histidine</name>
        <dbReference type="ChEBI" id="CHEBI:57595"/>
    </ligand>
</feature>
<dbReference type="CDD" id="cd00859">
    <property type="entry name" value="HisRS_anticodon"/>
    <property type="match status" value="1"/>
</dbReference>
<dbReference type="Gene3D" id="3.40.50.800">
    <property type="entry name" value="Anticodon-binding domain"/>
    <property type="match status" value="1"/>
</dbReference>
<dbReference type="EMBL" id="JMQI01000064">
    <property type="protein sequence ID" value="KDN18330.1"/>
    <property type="molecule type" value="Genomic_DNA"/>
</dbReference>
<dbReference type="CDD" id="cd00773">
    <property type="entry name" value="HisRS-like_core"/>
    <property type="match status" value="1"/>
</dbReference>
<evidence type="ECO:0000256" key="11">
    <source>
        <dbReference type="PIRSR" id="PIRSR001549-1"/>
    </source>
</evidence>
<dbReference type="InterPro" id="IPR004154">
    <property type="entry name" value="Anticodon-bd"/>
</dbReference>
<dbReference type="eggNOG" id="COG0124">
    <property type="taxonomic scope" value="Bacteria"/>
</dbReference>
<dbReference type="EC" id="6.1.1.21" evidence="10"/>
<evidence type="ECO:0000256" key="2">
    <source>
        <dbReference type="ARBA" id="ARBA00011738"/>
    </source>
</evidence>
<keyword evidence="3 10" id="KW-0963">Cytoplasm</keyword>
<accession>A0A066TTZ8</accession>
<dbReference type="Gene3D" id="3.30.930.10">
    <property type="entry name" value="Bira Bifunctional Protein, Domain 2"/>
    <property type="match status" value="1"/>
</dbReference>
<evidence type="ECO:0000256" key="10">
    <source>
        <dbReference type="HAMAP-Rule" id="MF_00127"/>
    </source>
</evidence>
<dbReference type="InterPro" id="IPR004516">
    <property type="entry name" value="HisRS/HisZ"/>
</dbReference>
<feature type="binding site" evidence="11">
    <location>
        <begin position="83"/>
        <end position="85"/>
    </location>
    <ligand>
        <name>L-histidine</name>
        <dbReference type="ChEBI" id="CHEBI:57595"/>
    </ligand>
</feature>
<dbReference type="AlphaFoldDB" id="A0A066TTZ8"/>
<evidence type="ECO:0000256" key="5">
    <source>
        <dbReference type="ARBA" id="ARBA00022741"/>
    </source>
</evidence>